<dbReference type="AlphaFoldDB" id="A0A2S5SZ27"/>
<keyword evidence="2" id="KW-1185">Reference proteome</keyword>
<evidence type="ECO:0000313" key="2">
    <source>
        <dbReference type="Proteomes" id="UP000238605"/>
    </source>
</evidence>
<dbReference type="EMBL" id="PSNX01000001">
    <property type="protein sequence ID" value="PPE68015.1"/>
    <property type="molecule type" value="Genomic_DNA"/>
</dbReference>
<organism evidence="1 2">
    <name type="scientific">Caldimonas caldifontis</name>
    <dbReference type="NCBI Taxonomy" id="1452508"/>
    <lineage>
        <taxon>Bacteria</taxon>
        <taxon>Pseudomonadati</taxon>
        <taxon>Pseudomonadota</taxon>
        <taxon>Betaproteobacteria</taxon>
        <taxon>Burkholderiales</taxon>
        <taxon>Sphaerotilaceae</taxon>
        <taxon>Caldimonas</taxon>
    </lineage>
</organism>
<name>A0A2S5SZ27_9BURK</name>
<sequence length="156" mass="17540">MSGSAIDVVPLSDGDLLFDEIETRQILIFFWPQFSGRIQDLTVTNGVRRFAQQCLIAAIDASYAMGYIDALGRAVASRGSLDIRSLGRKLAGRFLKQWWRHATEKDLQDAKVYETVRRTVARSYRTSLDDLLAGLQSMRQPSPLLVVGIDSMQCWV</sequence>
<protein>
    <submittedName>
        <fullName evidence="1">Uncharacterized protein</fullName>
    </submittedName>
</protein>
<comment type="caution">
    <text evidence="1">The sequence shown here is derived from an EMBL/GenBank/DDBJ whole genome shotgun (WGS) entry which is preliminary data.</text>
</comment>
<reference evidence="1 2" key="1">
    <citation type="submission" date="2018-02" db="EMBL/GenBank/DDBJ databases">
        <title>Reclassifiation of [Polyangium] brachysporum DSM 7029 as Guopingzhaonella breviflexa gen. nov., sp. nov., a member of the family Comamonadaceae.</title>
        <authorList>
            <person name="Tang B."/>
        </authorList>
    </citation>
    <scope>NUCLEOTIDE SEQUENCE [LARGE SCALE GENOMIC DNA]</scope>
    <source>
        <strain evidence="1 2">BCRC 80649</strain>
    </source>
</reference>
<accession>A0A2S5SZ27</accession>
<gene>
    <name evidence="1" type="ORF">C1704_00605</name>
</gene>
<proteinExistence type="predicted"/>
<dbReference type="Proteomes" id="UP000238605">
    <property type="component" value="Unassembled WGS sequence"/>
</dbReference>
<evidence type="ECO:0000313" key="1">
    <source>
        <dbReference type="EMBL" id="PPE68015.1"/>
    </source>
</evidence>